<name>A0A1M6NQA0_9FIRM</name>
<dbReference type="EMBL" id="FRAE01000024">
    <property type="protein sequence ID" value="SHJ97786.1"/>
    <property type="molecule type" value="Genomic_DNA"/>
</dbReference>
<dbReference type="Pfam" id="PF00753">
    <property type="entry name" value="Lactamase_B"/>
    <property type="match status" value="1"/>
</dbReference>
<dbReference type="InterPro" id="IPR041712">
    <property type="entry name" value="DHPS-like_MBL-fold"/>
</dbReference>
<dbReference type="InterPro" id="IPR036866">
    <property type="entry name" value="RibonucZ/Hydroxyglut_hydro"/>
</dbReference>
<feature type="domain" description="Metallo-beta-lactamase" evidence="1">
    <location>
        <begin position="21"/>
        <end position="251"/>
    </location>
</feature>
<sequence length="278" mass="31587">MKLTVLIDNNTLIGSCLYGEPGLSFFIEDEEVNVLFDTGYTDAFIKNAYKIGIDLLQAGFVVISHGHYDHTWGLSSLIRKYIETKSENKKHDKPVFIGHPLAFLNRENFRGKQRGCMIAPEKLNRYFKLNLSKDPVWITDRLVFLGEIERTNHFENKIPVGKIENNGIEVDDYVLDDSAMVYKSSKGLVIITGCSHSGICNIIEYAKKVCKEDRIYDIVGGLHLLKPNEEQLKNTLEYLKEIDIKEVHACHCTDLKSKIELSKVVNLKEVGSGTVLEY</sequence>
<dbReference type="Gene3D" id="3.60.15.10">
    <property type="entry name" value="Ribonuclease Z/Hydroxyacylglutathione hydrolase-like"/>
    <property type="match status" value="1"/>
</dbReference>
<dbReference type="SUPFAM" id="SSF56281">
    <property type="entry name" value="Metallo-hydrolase/oxidoreductase"/>
    <property type="match status" value="1"/>
</dbReference>
<dbReference type="PANTHER" id="PTHR13754">
    <property type="entry name" value="METALLO-BETA-LACTAMASE SUPERFAMILY PROTEIN"/>
    <property type="match status" value="1"/>
</dbReference>
<evidence type="ECO:0000313" key="2">
    <source>
        <dbReference type="EMBL" id="SHJ97786.1"/>
    </source>
</evidence>
<accession>A0A1M6NQA0</accession>
<reference evidence="3" key="1">
    <citation type="submission" date="2016-11" db="EMBL/GenBank/DDBJ databases">
        <authorList>
            <person name="Varghese N."/>
            <person name="Submissions S."/>
        </authorList>
    </citation>
    <scope>NUCLEOTIDE SEQUENCE [LARGE SCALE GENOMIC DNA]</scope>
    <source>
        <strain evidence="3">DSM 15518</strain>
    </source>
</reference>
<proteinExistence type="predicted"/>
<dbReference type="AlphaFoldDB" id="A0A1M6NQA0"/>
<keyword evidence="3" id="KW-1185">Reference proteome</keyword>
<dbReference type="SMART" id="SM00849">
    <property type="entry name" value="Lactamase_B"/>
    <property type="match status" value="1"/>
</dbReference>
<dbReference type="InterPro" id="IPR052926">
    <property type="entry name" value="Metallo-beta-lactamase_dom"/>
</dbReference>
<dbReference type="GO" id="GO:0016740">
    <property type="term" value="F:transferase activity"/>
    <property type="evidence" value="ECO:0007669"/>
    <property type="project" value="TreeGrafter"/>
</dbReference>
<dbReference type="OrthoDB" id="9803916at2"/>
<dbReference type="CDD" id="cd07713">
    <property type="entry name" value="DHPS-like_MBL-fold"/>
    <property type="match status" value="1"/>
</dbReference>
<dbReference type="STRING" id="1123349.SAMN02744037_01334"/>
<dbReference type="PANTHER" id="PTHR13754:SF18">
    <property type="entry name" value="7,8-DIHYDROPTERIN-6-METHYL-4-(BETA-D-RIBOFURANOSYL)-AMINOBENZENE-5'-PHOSPHATE SYNTHASE"/>
    <property type="match status" value="1"/>
</dbReference>
<dbReference type="Proteomes" id="UP000242497">
    <property type="component" value="Unassembled WGS sequence"/>
</dbReference>
<evidence type="ECO:0000313" key="3">
    <source>
        <dbReference type="Proteomes" id="UP000242497"/>
    </source>
</evidence>
<organism evidence="2 3">
    <name type="scientific">Tepidibacter formicigenes DSM 15518</name>
    <dbReference type="NCBI Taxonomy" id="1123349"/>
    <lineage>
        <taxon>Bacteria</taxon>
        <taxon>Bacillati</taxon>
        <taxon>Bacillota</taxon>
        <taxon>Clostridia</taxon>
        <taxon>Peptostreptococcales</taxon>
        <taxon>Peptostreptococcaceae</taxon>
        <taxon>Tepidibacter</taxon>
    </lineage>
</organism>
<gene>
    <name evidence="2" type="ORF">SAMN02744037_01334</name>
</gene>
<protein>
    <submittedName>
        <fullName evidence="2">7,8-dihydropterin-6-yl-methyl-4-(Beta-D-ribofuranosyl)aminobenzene 5'-phosphate synthase</fullName>
    </submittedName>
</protein>
<dbReference type="RefSeq" id="WP_072888433.1">
    <property type="nucleotide sequence ID" value="NZ_FRAE01000024.1"/>
</dbReference>
<evidence type="ECO:0000259" key="1">
    <source>
        <dbReference type="SMART" id="SM00849"/>
    </source>
</evidence>
<dbReference type="InterPro" id="IPR001279">
    <property type="entry name" value="Metallo-B-lactamas"/>
</dbReference>